<dbReference type="Pfam" id="PF08282">
    <property type="entry name" value="Hydrolase_3"/>
    <property type="match status" value="1"/>
</dbReference>
<comment type="caution">
    <text evidence="1">The sequence shown here is derived from an EMBL/GenBank/DDBJ whole genome shotgun (WGS) entry which is preliminary data.</text>
</comment>
<dbReference type="EMBL" id="BLIY01000023">
    <property type="protein sequence ID" value="GFE55628.1"/>
    <property type="molecule type" value="Genomic_DNA"/>
</dbReference>
<evidence type="ECO:0000313" key="2">
    <source>
        <dbReference type="Proteomes" id="UP001057455"/>
    </source>
</evidence>
<dbReference type="PANTHER" id="PTHR10000:SF8">
    <property type="entry name" value="HAD SUPERFAMILY HYDROLASE-LIKE, TYPE 3"/>
    <property type="match status" value="1"/>
</dbReference>
<protein>
    <submittedName>
        <fullName evidence="1">Haloacid dehalogenase-like hydrolase family member protein</fullName>
    </submittedName>
</protein>
<dbReference type="SUPFAM" id="SSF56784">
    <property type="entry name" value="HAD-like"/>
    <property type="match status" value="1"/>
</dbReference>
<dbReference type="GO" id="GO:0005829">
    <property type="term" value="C:cytosol"/>
    <property type="evidence" value="ECO:0007669"/>
    <property type="project" value="TreeGrafter"/>
</dbReference>
<dbReference type="GO" id="GO:0000287">
    <property type="term" value="F:magnesium ion binding"/>
    <property type="evidence" value="ECO:0007669"/>
    <property type="project" value="TreeGrafter"/>
</dbReference>
<proteinExistence type="predicted"/>
<reference evidence="1" key="1">
    <citation type="submission" date="2019-12" db="EMBL/GenBank/DDBJ databases">
        <title>Genome sequence of Babesia ovis.</title>
        <authorList>
            <person name="Yamagishi J."/>
            <person name="Sevinc F."/>
            <person name="Xuan X."/>
        </authorList>
    </citation>
    <scope>NUCLEOTIDE SEQUENCE</scope>
    <source>
        <strain evidence="1">Selcuk</strain>
    </source>
</reference>
<dbReference type="Gene3D" id="3.30.1240.10">
    <property type="match status" value="1"/>
</dbReference>
<dbReference type="PANTHER" id="PTHR10000">
    <property type="entry name" value="PHOSPHOSERINE PHOSPHATASE"/>
    <property type="match status" value="1"/>
</dbReference>
<dbReference type="InterPro" id="IPR036412">
    <property type="entry name" value="HAD-like_sf"/>
</dbReference>
<dbReference type="OrthoDB" id="27226at2759"/>
<dbReference type="InterPro" id="IPR023214">
    <property type="entry name" value="HAD_sf"/>
</dbReference>
<dbReference type="GO" id="GO:0016791">
    <property type="term" value="F:phosphatase activity"/>
    <property type="evidence" value="ECO:0007669"/>
    <property type="project" value="UniProtKB-ARBA"/>
</dbReference>
<keyword evidence="1" id="KW-0378">Hydrolase</keyword>
<dbReference type="Proteomes" id="UP001057455">
    <property type="component" value="Unassembled WGS sequence"/>
</dbReference>
<name>A0A9W5TD58_BABOV</name>
<accession>A0A9W5TD58</accession>
<organism evidence="1 2">
    <name type="scientific">Babesia ovis</name>
    <dbReference type="NCBI Taxonomy" id="5869"/>
    <lineage>
        <taxon>Eukaryota</taxon>
        <taxon>Sar</taxon>
        <taxon>Alveolata</taxon>
        <taxon>Apicomplexa</taxon>
        <taxon>Aconoidasida</taxon>
        <taxon>Piroplasmida</taxon>
        <taxon>Babesiidae</taxon>
        <taxon>Babesia</taxon>
    </lineage>
</organism>
<dbReference type="AlphaFoldDB" id="A0A9W5TD58"/>
<dbReference type="Gene3D" id="3.40.50.1000">
    <property type="entry name" value="HAD superfamily/HAD-like"/>
    <property type="match status" value="1"/>
</dbReference>
<keyword evidence="2" id="KW-1185">Reference proteome</keyword>
<sequence length="284" mass="31179">MESASSFVPPSTPPKFFGIDIDGTFHANDPEVFAKNRQVFRKLVEAGYKPFICTGRPYFSALNVLHDLKADGVYTGLPGIYQNGALVYDESQNHIRLKKFGESFIREICDLTIKMGLQGSVVFLSEKSIFSLATKSQCCERLTRIWEWSANLEVATVEEIVSAGVLQIMLSNYHELFAHIKGREGVEYITKIGECGIGDLNPPDTTKAVGLKALLEHYGGSLDDCCYIGDGSNDMEALAAAKYSFAVGNAKDRVKACAKYALDETNEQGAFAKVAELVYGIKID</sequence>
<gene>
    <name evidence="1" type="ORF">BaOVIS_030320</name>
</gene>
<evidence type="ECO:0000313" key="1">
    <source>
        <dbReference type="EMBL" id="GFE55628.1"/>
    </source>
</evidence>